<evidence type="ECO:0000313" key="2">
    <source>
        <dbReference type="EMBL" id="MBA8953103.1"/>
    </source>
</evidence>
<protein>
    <submittedName>
        <fullName evidence="2">Uncharacterized protein</fullName>
    </submittedName>
</protein>
<comment type="caution">
    <text evidence="2">The sequence shown here is derived from an EMBL/GenBank/DDBJ whole genome shotgun (WGS) entry which is preliminary data.</text>
</comment>
<feature type="region of interest" description="Disordered" evidence="1">
    <location>
        <begin position="1"/>
        <end position="27"/>
    </location>
</feature>
<dbReference type="Proteomes" id="UP000572680">
    <property type="component" value="Unassembled WGS sequence"/>
</dbReference>
<dbReference type="AlphaFoldDB" id="A0A7W3LRS9"/>
<organism evidence="2 3">
    <name type="scientific">Actinomadura namibiensis</name>
    <dbReference type="NCBI Taxonomy" id="182080"/>
    <lineage>
        <taxon>Bacteria</taxon>
        <taxon>Bacillati</taxon>
        <taxon>Actinomycetota</taxon>
        <taxon>Actinomycetes</taxon>
        <taxon>Streptosporangiales</taxon>
        <taxon>Thermomonosporaceae</taxon>
        <taxon>Actinomadura</taxon>
    </lineage>
</organism>
<sequence>MESLHGDEDRPVCAVAGSRHVSPTGASSAVLGVKQAKTRQDPELFAAHGILAAAHSSAVTDHGGDLPGHLASH</sequence>
<dbReference type="RefSeq" id="WP_182845343.1">
    <property type="nucleotide sequence ID" value="NZ_BAAALP010000033.1"/>
</dbReference>
<dbReference type="EMBL" id="JACJIA010000006">
    <property type="protein sequence ID" value="MBA8953103.1"/>
    <property type="molecule type" value="Genomic_DNA"/>
</dbReference>
<name>A0A7W3LRS9_ACTNM</name>
<reference evidence="2 3" key="1">
    <citation type="submission" date="2020-08" db="EMBL/GenBank/DDBJ databases">
        <title>Genomic Encyclopedia of Type Strains, Phase IV (KMG-IV): sequencing the most valuable type-strain genomes for metagenomic binning, comparative biology and taxonomic classification.</title>
        <authorList>
            <person name="Goeker M."/>
        </authorList>
    </citation>
    <scope>NUCLEOTIDE SEQUENCE [LARGE SCALE GENOMIC DNA]</scope>
    <source>
        <strain evidence="2 3">DSM 44197</strain>
    </source>
</reference>
<keyword evidence="3" id="KW-1185">Reference proteome</keyword>
<proteinExistence type="predicted"/>
<evidence type="ECO:0000256" key="1">
    <source>
        <dbReference type="SAM" id="MobiDB-lite"/>
    </source>
</evidence>
<evidence type="ECO:0000313" key="3">
    <source>
        <dbReference type="Proteomes" id="UP000572680"/>
    </source>
</evidence>
<accession>A0A7W3LRS9</accession>
<feature type="compositionally biased region" description="Basic and acidic residues" evidence="1">
    <location>
        <begin position="1"/>
        <end position="11"/>
    </location>
</feature>
<gene>
    <name evidence="2" type="ORF">HNR61_004753</name>
</gene>